<evidence type="ECO:0000313" key="2">
    <source>
        <dbReference type="Proteomes" id="UP000027265"/>
    </source>
</evidence>
<evidence type="ECO:0000313" key="1">
    <source>
        <dbReference type="EMBL" id="KDQ50671.1"/>
    </source>
</evidence>
<gene>
    <name evidence="1" type="ORF">JAAARDRAFT_141629</name>
</gene>
<reference evidence="2" key="1">
    <citation type="journal article" date="2014" name="Proc. Natl. Acad. Sci. U.S.A.">
        <title>Extensive sampling of basidiomycete genomes demonstrates inadequacy of the white-rot/brown-rot paradigm for wood decay fungi.</title>
        <authorList>
            <person name="Riley R."/>
            <person name="Salamov A.A."/>
            <person name="Brown D.W."/>
            <person name="Nagy L.G."/>
            <person name="Floudas D."/>
            <person name="Held B.W."/>
            <person name="Levasseur A."/>
            <person name="Lombard V."/>
            <person name="Morin E."/>
            <person name="Otillar R."/>
            <person name="Lindquist E.A."/>
            <person name="Sun H."/>
            <person name="LaButti K.M."/>
            <person name="Schmutz J."/>
            <person name="Jabbour D."/>
            <person name="Luo H."/>
            <person name="Baker S.E."/>
            <person name="Pisabarro A.G."/>
            <person name="Walton J.D."/>
            <person name="Blanchette R.A."/>
            <person name="Henrissat B."/>
            <person name="Martin F."/>
            <person name="Cullen D."/>
            <person name="Hibbett D.S."/>
            <person name="Grigoriev I.V."/>
        </authorList>
    </citation>
    <scope>NUCLEOTIDE SEQUENCE [LARGE SCALE GENOMIC DNA]</scope>
    <source>
        <strain evidence="2">MUCL 33604</strain>
    </source>
</reference>
<proteinExistence type="predicted"/>
<accession>A0A067PJN4</accession>
<name>A0A067PJN4_9AGAM</name>
<dbReference type="HOGENOM" id="CLU_056788_9_3_1"/>
<dbReference type="OrthoDB" id="2994945at2759"/>
<dbReference type="Proteomes" id="UP000027265">
    <property type="component" value="Unassembled WGS sequence"/>
</dbReference>
<organism evidence="1 2">
    <name type="scientific">Jaapia argillacea MUCL 33604</name>
    <dbReference type="NCBI Taxonomy" id="933084"/>
    <lineage>
        <taxon>Eukaryota</taxon>
        <taxon>Fungi</taxon>
        <taxon>Dikarya</taxon>
        <taxon>Basidiomycota</taxon>
        <taxon>Agaricomycotina</taxon>
        <taxon>Agaricomycetes</taxon>
        <taxon>Agaricomycetidae</taxon>
        <taxon>Jaapiales</taxon>
        <taxon>Jaapiaceae</taxon>
        <taxon>Jaapia</taxon>
    </lineage>
</organism>
<sequence>FTTRTLYCALNHYHTTGSVAKAQAIGRGQLQKLHNKDCQHLLTLTCYKPTLFLDEYASCLLEYRFLPASITTIHQSFQRAGLNVKRVQKMAAERDPAIRADFARRIGEYPADYLVTMDEVSKDDHTYARLWGCKGIITSSVVEGSFHRDTFIEYLRDDVV</sequence>
<dbReference type="AlphaFoldDB" id="A0A067PJN4"/>
<evidence type="ECO:0008006" key="3">
    <source>
        <dbReference type="Google" id="ProtNLM"/>
    </source>
</evidence>
<dbReference type="InParanoid" id="A0A067PJN4"/>
<dbReference type="EMBL" id="KL197757">
    <property type="protein sequence ID" value="KDQ50671.1"/>
    <property type="molecule type" value="Genomic_DNA"/>
</dbReference>
<keyword evidence="2" id="KW-1185">Reference proteome</keyword>
<feature type="non-terminal residue" evidence="1">
    <location>
        <position position="1"/>
    </location>
</feature>
<protein>
    <recommendedName>
        <fullName evidence="3">Transposase Tc1-like domain-containing protein</fullName>
    </recommendedName>
</protein>